<reference evidence="2" key="2">
    <citation type="submission" date="2020-11" db="EMBL/GenBank/DDBJ databases">
        <authorList>
            <person name="McCartney M.A."/>
            <person name="Auch B."/>
            <person name="Kono T."/>
            <person name="Mallez S."/>
            <person name="Becker A."/>
            <person name="Gohl D.M."/>
            <person name="Silverstein K.A.T."/>
            <person name="Koren S."/>
            <person name="Bechman K.B."/>
            <person name="Herman A."/>
            <person name="Abrahante J.E."/>
            <person name="Garbe J."/>
        </authorList>
    </citation>
    <scope>NUCLEOTIDE SEQUENCE</scope>
    <source>
        <strain evidence="2">Duluth1</strain>
        <tissue evidence="2">Whole animal</tissue>
    </source>
</reference>
<reference evidence="2" key="1">
    <citation type="journal article" date="2019" name="bioRxiv">
        <title>The Genome of the Zebra Mussel, Dreissena polymorpha: A Resource for Invasive Species Research.</title>
        <authorList>
            <person name="McCartney M.A."/>
            <person name="Auch B."/>
            <person name="Kono T."/>
            <person name="Mallez S."/>
            <person name="Zhang Y."/>
            <person name="Obille A."/>
            <person name="Becker A."/>
            <person name="Abrahante J.E."/>
            <person name="Garbe J."/>
            <person name="Badalamenti J.P."/>
            <person name="Herman A."/>
            <person name="Mangelson H."/>
            <person name="Liachko I."/>
            <person name="Sullivan S."/>
            <person name="Sone E.D."/>
            <person name="Koren S."/>
            <person name="Silverstein K.A.T."/>
            <person name="Beckman K.B."/>
            <person name="Gohl D.M."/>
        </authorList>
    </citation>
    <scope>NUCLEOTIDE SEQUENCE</scope>
    <source>
        <strain evidence="2">Duluth1</strain>
        <tissue evidence="2">Whole animal</tissue>
    </source>
</reference>
<feature type="compositionally biased region" description="Basic residues" evidence="1">
    <location>
        <begin position="145"/>
        <end position="155"/>
    </location>
</feature>
<feature type="compositionally biased region" description="Polar residues" evidence="1">
    <location>
        <begin position="127"/>
        <end position="144"/>
    </location>
</feature>
<name>A0A9D3YJR9_DREPO</name>
<dbReference type="EMBL" id="JAIWYP010000015">
    <property type="protein sequence ID" value="KAH3699731.1"/>
    <property type="molecule type" value="Genomic_DNA"/>
</dbReference>
<protein>
    <submittedName>
        <fullName evidence="2">Uncharacterized protein</fullName>
    </submittedName>
</protein>
<proteinExistence type="predicted"/>
<feature type="compositionally biased region" description="Basic and acidic residues" evidence="1">
    <location>
        <begin position="163"/>
        <end position="172"/>
    </location>
</feature>
<organism evidence="2 3">
    <name type="scientific">Dreissena polymorpha</name>
    <name type="common">Zebra mussel</name>
    <name type="synonym">Mytilus polymorpha</name>
    <dbReference type="NCBI Taxonomy" id="45954"/>
    <lineage>
        <taxon>Eukaryota</taxon>
        <taxon>Metazoa</taxon>
        <taxon>Spiralia</taxon>
        <taxon>Lophotrochozoa</taxon>
        <taxon>Mollusca</taxon>
        <taxon>Bivalvia</taxon>
        <taxon>Autobranchia</taxon>
        <taxon>Heteroconchia</taxon>
        <taxon>Euheterodonta</taxon>
        <taxon>Imparidentia</taxon>
        <taxon>Neoheterodontei</taxon>
        <taxon>Myida</taxon>
        <taxon>Dreissenoidea</taxon>
        <taxon>Dreissenidae</taxon>
        <taxon>Dreissena</taxon>
    </lineage>
</organism>
<dbReference type="AlphaFoldDB" id="A0A9D3YJR9"/>
<sequence>MAPIVLVVFGGTRLLVSSVARHRMELIPFGNGLPEKYVLLTRSQNGTYTFWEWPSREKCVRTQPQANISNHRLTITPSNTQLGKTLPLASITRAQETVLSRATQHALYRFFAGSQSRCMCAFCRPGTGTTSVSPSKDSNNLNKSQTKRVHVKKLKVVSPDNTQLDKKSRLTTDTESENESESTEGSSVDWFSPNYTIDSHIAVSVHKKSNSNTHGDTLDSTLVDRNYVNNQQSLHSMPCHNTHQQSSRYG</sequence>
<feature type="region of interest" description="Disordered" evidence="1">
    <location>
        <begin position="127"/>
        <end position="189"/>
    </location>
</feature>
<comment type="caution">
    <text evidence="2">The sequence shown here is derived from an EMBL/GenBank/DDBJ whole genome shotgun (WGS) entry which is preliminary data.</text>
</comment>
<dbReference type="Proteomes" id="UP000828390">
    <property type="component" value="Unassembled WGS sequence"/>
</dbReference>
<evidence type="ECO:0000256" key="1">
    <source>
        <dbReference type="SAM" id="MobiDB-lite"/>
    </source>
</evidence>
<gene>
    <name evidence="2" type="ORF">DPMN_074692</name>
</gene>
<evidence type="ECO:0000313" key="2">
    <source>
        <dbReference type="EMBL" id="KAH3699731.1"/>
    </source>
</evidence>
<evidence type="ECO:0000313" key="3">
    <source>
        <dbReference type="Proteomes" id="UP000828390"/>
    </source>
</evidence>
<keyword evidence="3" id="KW-1185">Reference proteome</keyword>
<accession>A0A9D3YJR9</accession>